<dbReference type="Proteomes" id="UP001443914">
    <property type="component" value="Unassembled WGS sequence"/>
</dbReference>
<dbReference type="AlphaFoldDB" id="A0AAW1M6V9"/>
<evidence type="ECO:0000313" key="1">
    <source>
        <dbReference type="EMBL" id="KAK9741785.1"/>
    </source>
</evidence>
<evidence type="ECO:0000313" key="2">
    <source>
        <dbReference type="Proteomes" id="UP001443914"/>
    </source>
</evidence>
<accession>A0AAW1M6V9</accession>
<comment type="caution">
    <text evidence="1">The sequence shown here is derived from an EMBL/GenBank/DDBJ whole genome shotgun (WGS) entry which is preliminary data.</text>
</comment>
<gene>
    <name evidence="1" type="ORF">RND81_03G128000</name>
</gene>
<name>A0AAW1M6V9_SAPOF</name>
<proteinExistence type="predicted"/>
<keyword evidence="2" id="KW-1185">Reference proteome</keyword>
<sequence>MIEGETFDIYFDADLFYFKEEGKTKVHKNDLKQFLDSSELSVPIIQIFMRTLRDYLLKAETGPRIGWLCLETTLDTKLIKNATDAITYVTEAFMKSDRNKEEFIMAPIYDR</sequence>
<protein>
    <submittedName>
        <fullName evidence="1">Uncharacterized protein</fullName>
    </submittedName>
</protein>
<dbReference type="EMBL" id="JBDFQZ010000003">
    <property type="protein sequence ID" value="KAK9741785.1"/>
    <property type="molecule type" value="Genomic_DNA"/>
</dbReference>
<organism evidence="1 2">
    <name type="scientific">Saponaria officinalis</name>
    <name type="common">Common soapwort</name>
    <name type="synonym">Lychnis saponaria</name>
    <dbReference type="NCBI Taxonomy" id="3572"/>
    <lineage>
        <taxon>Eukaryota</taxon>
        <taxon>Viridiplantae</taxon>
        <taxon>Streptophyta</taxon>
        <taxon>Embryophyta</taxon>
        <taxon>Tracheophyta</taxon>
        <taxon>Spermatophyta</taxon>
        <taxon>Magnoliopsida</taxon>
        <taxon>eudicotyledons</taxon>
        <taxon>Gunneridae</taxon>
        <taxon>Pentapetalae</taxon>
        <taxon>Caryophyllales</taxon>
        <taxon>Caryophyllaceae</taxon>
        <taxon>Caryophylleae</taxon>
        <taxon>Saponaria</taxon>
    </lineage>
</organism>
<reference evidence="1" key="1">
    <citation type="submission" date="2024-03" db="EMBL/GenBank/DDBJ databases">
        <title>WGS assembly of Saponaria officinalis var. Norfolk2.</title>
        <authorList>
            <person name="Jenkins J."/>
            <person name="Shu S."/>
            <person name="Grimwood J."/>
            <person name="Barry K."/>
            <person name="Goodstein D."/>
            <person name="Schmutz J."/>
            <person name="Leebens-Mack J."/>
            <person name="Osbourn A."/>
        </authorList>
    </citation>
    <scope>NUCLEOTIDE SEQUENCE [LARGE SCALE GENOMIC DNA]</scope>
    <source>
        <strain evidence="1">JIC</strain>
    </source>
</reference>